<sequence length="1169" mass="128180">PLTSMRRTAESSGTTTLKTHDNGQPLTINHRNMPMPGSLPMMSQSNSEVRRRRSQTGQQPTKFPGFSTSISKNDGSSDPWPALQHSNGESPARAQLEPAQQHSLSPSLPPQFPLDSKHTLLHPRLASLVSAVTNATRIAISLSHLFIESTLEIVAGSTASSWEVGRATVTAVWRQYDRLQGFVSSRLLFSYFERQWRAWIQWCADATHATASFAETYTRSWFRLSTQIVQLWFKTVEEFLRLIDALFGSTDTSRALAAFMHLARRELSEGNPEVTAMIRRKGWIRFSWSVVKSIVAWACLQLVTYYQPRKYKLTLVYTNRGRDAPYCPRLTTPPLPLASPGNAPDIGGAHGGGGGGRHSRQHLGPAQHASVRPRSATVQPYLGDDGGDTAAAAAVATEFLMSQLPPQQQQPHISSLELPDSKAYNYYSSPQVERAMTESRAHTMANDGGSGEGYAVVSSATHHRHSSSILSHQDLHQHQNRHPNSQSTSLQPDRTTGPGEFLVHPAPGWDASWHDRLTHSLSKLALREQQRSQDSHGGGDGDTGAGHTHARHASVTTKPPSIYSSYSVAASAPPSLTSSPTLAAYRAPAPTRLPSKGFDSLPLCPSSVVSQTPSECPQEEPPTLSSLLASIARFATIAFSAYGSRFMQITGMKDNVIDAYALQEFLSNGRYDRHHQQRHHHPFYRHHRHCDYDRDCDEEGQYSEECETSDPSLGIFVNSPDEVTRPKRGLFPSLPHRPSRKSMTPRRNHERTASTADRGGDNPRSASRTPRSGHKRRYTRVLEHTNHTAFCNHTGIDIEDLLFSSYVAPVVPGVSKSANEAATIRSKSAFPNDPMYPSGLARSAENDTSSHPAITAAAAAVAASSQPSDPCDDDGNGNSGSGGGGGGQGSGKYDGWLTWCVEAVERYLPSGLGAWVLWPLRPFLPTQKQRKASSSPPEDPLPTNTGRGSTGMVGPSQPQQQSRDSFRDRVIMKANQSIFYRRPSIHALVHYIAVDHATESIVLACRGTLGISDVLIDMACNYDVIQLDRHPQSRVEQFRVHAGMWHSAQMLADPRSEVFREVAEALRMFPRYGLVLCGHSLGGGVASLLALLWSQPLEESKAHGEPTINHADLAETYCRNSPYFSQSVASDLGSRRSALSLAGSYSPRRFVTTPAFGLVANRPIRCYSY</sequence>
<evidence type="ECO:0000313" key="1">
    <source>
        <dbReference type="EMBL" id="KAJ1674824.1"/>
    </source>
</evidence>
<organism evidence="1 2">
    <name type="scientific">Spiromyces aspiralis</name>
    <dbReference type="NCBI Taxonomy" id="68401"/>
    <lineage>
        <taxon>Eukaryota</taxon>
        <taxon>Fungi</taxon>
        <taxon>Fungi incertae sedis</taxon>
        <taxon>Zoopagomycota</taxon>
        <taxon>Kickxellomycotina</taxon>
        <taxon>Kickxellomycetes</taxon>
        <taxon>Kickxellales</taxon>
        <taxon>Kickxellaceae</taxon>
        <taxon>Spiromyces</taxon>
    </lineage>
</organism>
<dbReference type="Proteomes" id="UP001145114">
    <property type="component" value="Unassembled WGS sequence"/>
</dbReference>
<reference evidence="1" key="1">
    <citation type="submission" date="2022-06" db="EMBL/GenBank/DDBJ databases">
        <title>Phylogenomic reconstructions and comparative analyses of Kickxellomycotina fungi.</title>
        <authorList>
            <person name="Reynolds N.K."/>
            <person name="Stajich J.E."/>
            <person name="Barry K."/>
            <person name="Grigoriev I.V."/>
            <person name="Crous P."/>
            <person name="Smith M.E."/>
        </authorList>
    </citation>
    <scope>NUCLEOTIDE SEQUENCE</scope>
    <source>
        <strain evidence="1">RSA 2271</strain>
    </source>
</reference>
<gene>
    <name evidence="1" type="ORF">EV182_002490</name>
</gene>
<dbReference type="EMBL" id="JAMZIH010005661">
    <property type="protein sequence ID" value="KAJ1674824.1"/>
    <property type="molecule type" value="Genomic_DNA"/>
</dbReference>
<comment type="caution">
    <text evidence="1">The sequence shown here is derived from an EMBL/GenBank/DDBJ whole genome shotgun (WGS) entry which is preliminary data.</text>
</comment>
<name>A0ACC1HKJ2_9FUNG</name>
<protein>
    <submittedName>
        <fullName evidence="1">Uncharacterized protein</fullName>
    </submittedName>
</protein>
<evidence type="ECO:0000313" key="2">
    <source>
        <dbReference type="Proteomes" id="UP001145114"/>
    </source>
</evidence>
<accession>A0ACC1HKJ2</accession>
<feature type="non-terminal residue" evidence="1">
    <location>
        <position position="1"/>
    </location>
</feature>
<keyword evidence="2" id="KW-1185">Reference proteome</keyword>
<proteinExistence type="predicted"/>
<feature type="non-terminal residue" evidence="1">
    <location>
        <position position="1169"/>
    </location>
</feature>